<dbReference type="PANTHER" id="PTHR22726">
    <property type="entry name" value="METALLOENDOPEPTIDASE OMA1"/>
    <property type="match status" value="1"/>
</dbReference>
<evidence type="ECO:0000256" key="8">
    <source>
        <dbReference type="ARBA" id="ARBA00040360"/>
    </source>
</evidence>
<dbReference type="RefSeq" id="XP_013409128.1">
    <property type="nucleotide sequence ID" value="XM_013553674.1"/>
</dbReference>
<organism evidence="12 13">
    <name type="scientific">Lingula anatina</name>
    <name type="common">Brachiopod</name>
    <name type="synonym">Lingula unguis</name>
    <dbReference type="NCBI Taxonomy" id="7574"/>
    <lineage>
        <taxon>Eukaryota</taxon>
        <taxon>Metazoa</taxon>
        <taxon>Spiralia</taxon>
        <taxon>Lophotrochozoa</taxon>
        <taxon>Brachiopoda</taxon>
        <taxon>Linguliformea</taxon>
        <taxon>Lingulata</taxon>
        <taxon>Lingulida</taxon>
        <taxon>Linguloidea</taxon>
        <taxon>Lingulidae</taxon>
        <taxon>Lingula</taxon>
    </lineage>
</organism>
<evidence type="ECO:0000256" key="2">
    <source>
        <dbReference type="ARBA" id="ARBA00022670"/>
    </source>
</evidence>
<dbReference type="InterPro" id="IPR051156">
    <property type="entry name" value="Mito/Outer_Membr_Metalloprot"/>
</dbReference>
<evidence type="ECO:0000256" key="9">
    <source>
        <dbReference type="ARBA" id="ARBA00042978"/>
    </source>
</evidence>
<evidence type="ECO:0000256" key="7">
    <source>
        <dbReference type="ARBA" id="ARBA00038233"/>
    </source>
</evidence>
<comment type="cofactor">
    <cofactor evidence="1">
        <name>Zn(2+)</name>
        <dbReference type="ChEBI" id="CHEBI:29105"/>
    </cofactor>
</comment>
<dbReference type="AlphaFoldDB" id="A0A1S3JFD7"/>
<dbReference type="GO" id="GO:0005743">
    <property type="term" value="C:mitochondrial inner membrane"/>
    <property type="evidence" value="ECO:0007669"/>
    <property type="project" value="TreeGrafter"/>
</dbReference>
<reference evidence="13 14" key="1">
    <citation type="submission" date="2025-04" db="UniProtKB">
        <authorList>
            <consortium name="RefSeq"/>
        </authorList>
    </citation>
    <scope>IDENTIFICATION</scope>
    <source>
        <tissue evidence="13 14">Gonads</tissue>
    </source>
</reference>
<keyword evidence="6" id="KW-0482">Metalloprotease</keyword>
<keyword evidence="12" id="KW-1185">Reference proteome</keyword>
<keyword evidence="10" id="KW-0812">Transmembrane</keyword>
<feature type="transmembrane region" description="Helical" evidence="10">
    <location>
        <begin position="292"/>
        <end position="318"/>
    </location>
</feature>
<keyword evidence="3" id="KW-0479">Metal-binding</keyword>
<dbReference type="STRING" id="7574.A0A1S3JFD7"/>
<keyword evidence="10" id="KW-1133">Transmembrane helix</keyword>
<dbReference type="KEGG" id="lak:106172779"/>
<evidence type="ECO:0000259" key="11">
    <source>
        <dbReference type="Pfam" id="PF01435"/>
    </source>
</evidence>
<dbReference type="GeneID" id="106172779"/>
<dbReference type="RefSeq" id="XP_013409127.1">
    <property type="nucleotide sequence ID" value="XM_013553673.1"/>
</dbReference>
<dbReference type="GO" id="GO:0004222">
    <property type="term" value="F:metalloendopeptidase activity"/>
    <property type="evidence" value="ECO:0007669"/>
    <property type="project" value="InterPro"/>
</dbReference>
<name>A0A1S3JFD7_LINAN</name>
<dbReference type="InterPro" id="IPR001915">
    <property type="entry name" value="Peptidase_M48"/>
</dbReference>
<dbReference type="CDD" id="cd07331">
    <property type="entry name" value="M48C_Oma1_like"/>
    <property type="match status" value="1"/>
</dbReference>
<dbReference type="GO" id="GO:0046872">
    <property type="term" value="F:metal ion binding"/>
    <property type="evidence" value="ECO:0007669"/>
    <property type="project" value="UniProtKB-KW"/>
</dbReference>
<dbReference type="Gene3D" id="3.30.2010.10">
    <property type="entry name" value="Metalloproteases ('zincins'), catalytic domain"/>
    <property type="match status" value="1"/>
</dbReference>
<comment type="similarity">
    <text evidence="7">Belongs to the peptidase M48 family.</text>
</comment>
<sequence length="636" mass="71252">MSNLGKMTTARLILNSGMPRKASNRLSDIMICPSKMLLAPHMQCGSPVQKMTLSLFANNKQSGLSFGRKILECNIRLKVQNSFRSSLFCRQSRGFHTTRPMHAPQLAIVKIIVRVVGHFLGWLSRKVWVKLDQGTKKVLCGLLIFILFLGTTFMWYHVKVDPSTGEWTVKLLTDTQLMEIAKEESYREQLRLGDQILPQDHPYTQVVRQTVLTLLNGNEELQGLHKWRIAVVDDDENINAFVLPNGDIYVFTGLLKSAHNIDQLAVVLAHELAHCVLGHGSLKLNQHAFWEIITLCFLVFCWLFIGPFQVAFVTQYFFDKATEAMFHMPYSRKLEFEADNKGLQLAAKACFDVRESSVFWNMMHMKDLETGNVMDILSTHPRSDERADKLDDLVPQALELRTSCNCPTLRGKDPRAFMKALRLEAVEQANQSRNNSNESCDGNPAVGGLREQKVYVSYIKENKSDNKQSAVKAATRCDVPCDTVTDDLKGGGEVPEDVKNTIFANANVAENALRDEEVFNTTKAPVDRSKVASADKNMIAVTAKMTDNANVHNDITAEDDDKHGFIKFPSEVTNTEKSNTQSNTEKLCSENMPVFSPQNADSEKIGHKIEGGEMTSLANSTDSKVKMPHIACNMGI</sequence>
<evidence type="ECO:0000256" key="4">
    <source>
        <dbReference type="ARBA" id="ARBA00022801"/>
    </source>
</evidence>
<evidence type="ECO:0000313" key="15">
    <source>
        <dbReference type="RefSeq" id="XP_013409129.1"/>
    </source>
</evidence>
<keyword evidence="10" id="KW-0472">Membrane</keyword>
<evidence type="ECO:0000256" key="3">
    <source>
        <dbReference type="ARBA" id="ARBA00022723"/>
    </source>
</evidence>
<evidence type="ECO:0000313" key="14">
    <source>
        <dbReference type="RefSeq" id="XP_013409128.1"/>
    </source>
</evidence>
<protein>
    <recommendedName>
        <fullName evidence="8">Metalloendopeptidase OMA1, mitochondrial</fullName>
    </recommendedName>
    <alternativeName>
        <fullName evidence="9">Overlapping with the m-AAA protease 1 homolog</fullName>
    </alternativeName>
</protein>
<evidence type="ECO:0000256" key="1">
    <source>
        <dbReference type="ARBA" id="ARBA00001947"/>
    </source>
</evidence>
<keyword evidence="5" id="KW-0862">Zinc</keyword>
<gene>
    <name evidence="13 14 15" type="primary">LOC106172779</name>
</gene>
<dbReference type="OrthoDB" id="7464992at2759"/>
<proteinExistence type="inferred from homology"/>
<dbReference type="Proteomes" id="UP000085678">
    <property type="component" value="Unplaced"/>
</dbReference>
<dbReference type="RefSeq" id="XP_013409129.1">
    <property type="nucleotide sequence ID" value="XM_013553675.1"/>
</dbReference>
<evidence type="ECO:0000256" key="6">
    <source>
        <dbReference type="ARBA" id="ARBA00023049"/>
    </source>
</evidence>
<feature type="domain" description="Peptidase M48" evidence="11">
    <location>
        <begin position="223"/>
        <end position="392"/>
    </location>
</feature>
<evidence type="ECO:0000313" key="13">
    <source>
        <dbReference type="RefSeq" id="XP_013409127.1"/>
    </source>
</evidence>
<evidence type="ECO:0000256" key="10">
    <source>
        <dbReference type="SAM" id="Phobius"/>
    </source>
</evidence>
<dbReference type="GO" id="GO:0034982">
    <property type="term" value="P:mitochondrial protein processing"/>
    <property type="evidence" value="ECO:0007669"/>
    <property type="project" value="TreeGrafter"/>
</dbReference>
<dbReference type="Pfam" id="PF01435">
    <property type="entry name" value="Peptidase_M48"/>
    <property type="match status" value="1"/>
</dbReference>
<feature type="transmembrane region" description="Helical" evidence="10">
    <location>
        <begin position="138"/>
        <end position="158"/>
    </location>
</feature>
<keyword evidence="4" id="KW-0378">Hydrolase</keyword>
<evidence type="ECO:0000256" key="5">
    <source>
        <dbReference type="ARBA" id="ARBA00022833"/>
    </source>
</evidence>
<dbReference type="PANTHER" id="PTHR22726:SF1">
    <property type="entry name" value="METALLOENDOPEPTIDASE OMA1, MITOCHONDRIAL"/>
    <property type="match status" value="1"/>
</dbReference>
<accession>A0A1S3JFD7</accession>
<keyword evidence="2" id="KW-0645">Protease</keyword>
<dbReference type="GO" id="GO:0006515">
    <property type="term" value="P:protein quality control for misfolded or incompletely synthesized proteins"/>
    <property type="evidence" value="ECO:0007669"/>
    <property type="project" value="TreeGrafter"/>
</dbReference>
<evidence type="ECO:0000313" key="12">
    <source>
        <dbReference type="Proteomes" id="UP000085678"/>
    </source>
</evidence>